<protein>
    <submittedName>
        <fullName evidence="2">Uncharacterized protein</fullName>
    </submittedName>
</protein>
<gene>
    <name evidence="2" type="ORF">EAE98_012027</name>
</gene>
<feature type="region of interest" description="Disordered" evidence="1">
    <location>
        <begin position="45"/>
        <end position="66"/>
    </location>
</feature>
<dbReference type="RefSeq" id="XP_038803967.1">
    <property type="nucleotide sequence ID" value="XM_038959651.1"/>
</dbReference>
<dbReference type="GeneID" id="62238798"/>
<evidence type="ECO:0000313" key="3">
    <source>
        <dbReference type="Proteomes" id="UP000783213"/>
    </source>
</evidence>
<proteinExistence type="predicted"/>
<keyword evidence="3" id="KW-1185">Reference proteome</keyword>
<name>A0ABQ7I465_9HELO</name>
<reference evidence="2 3" key="1">
    <citation type="journal article" date="2020" name="Genome Biol. Evol.">
        <title>Comparative genomics of Sclerotiniaceae.</title>
        <authorList>
            <person name="Valero Jimenez C.A."/>
            <person name="Steentjes M."/>
            <person name="Scholten O.E."/>
            <person name="Van Kan J.A.L."/>
        </authorList>
    </citation>
    <scope>NUCLEOTIDE SEQUENCE [LARGE SCALE GENOMIC DNA]</scope>
    <source>
        <strain evidence="2 3">B1</strain>
    </source>
</reference>
<evidence type="ECO:0000313" key="2">
    <source>
        <dbReference type="EMBL" id="KAF7910495.1"/>
    </source>
</evidence>
<evidence type="ECO:0000256" key="1">
    <source>
        <dbReference type="SAM" id="MobiDB-lite"/>
    </source>
</evidence>
<dbReference type="EMBL" id="RCSX01000057">
    <property type="protein sequence ID" value="KAF7910495.1"/>
    <property type="molecule type" value="Genomic_DNA"/>
</dbReference>
<comment type="caution">
    <text evidence="2">The sequence shown here is derived from an EMBL/GenBank/DDBJ whole genome shotgun (WGS) entry which is preliminary data.</text>
</comment>
<dbReference type="Proteomes" id="UP000783213">
    <property type="component" value="Unassembled WGS sequence"/>
</dbReference>
<accession>A0ABQ7I465</accession>
<sequence length="66" mass="6819">MHGIAVKIPLQTLEGSGVGIEKGLSFSSPGFSIARRNDVSVPSCLPPESISPILSAEKPAKKSDAD</sequence>
<organism evidence="2 3">
    <name type="scientific">Botrytis deweyae</name>
    <dbReference type="NCBI Taxonomy" id="2478750"/>
    <lineage>
        <taxon>Eukaryota</taxon>
        <taxon>Fungi</taxon>
        <taxon>Dikarya</taxon>
        <taxon>Ascomycota</taxon>
        <taxon>Pezizomycotina</taxon>
        <taxon>Leotiomycetes</taxon>
        <taxon>Helotiales</taxon>
        <taxon>Sclerotiniaceae</taxon>
        <taxon>Botrytis</taxon>
    </lineage>
</organism>